<organism evidence="2">
    <name type="scientific">Propionibacterium freudenreichii</name>
    <dbReference type="NCBI Taxonomy" id="1744"/>
    <lineage>
        <taxon>Bacteria</taxon>
        <taxon>Bacillati</taxon>
        <taxon>Actinomycetota</taxon>
        <taxon>Actinomycetes</taxon>
        <taxon>Propionibacteriales</taxon>
        <taxon>Propionibacteriaceae</taxon>
        <taxon>Propionibacterium</taxon>
    </lineage>
</organism>
<feature type="transmembrane region" description="Helical" evidence="1">
    <location>
        <begin position="145"/>
        <end position="163"/>
    </location>
</feature>
<feature type="transmembrane region" description="Helical" evidence="1">
    <location>
        <begin position="169"/>
        <end position="192"/>
    </location>
</feature>
<proteinExistence type="predicted"/>
<dbReference type="PANTHER" id="PTHR34989">
    <property type="entry name" value="PROTEIN HDED"/>
    <property type="match status" value="1"/>
</dbReference>
<dbReference type="AlphaFoldDB" id="A0A2C7Z5D5"/>
<protein>
    <submittedName>
        <fullName evidence="2">Integral membrane protein</fullName>
    </submittedName>
</protein>
<gene>
    <name evidence="2" type="ORF">PFR_JS10_161</name>
</gene>
<evidence type="ECO:0000256" key="1">
    <source>
        <dbReference type="SAM" id="Phobius"/>
    </source>
</evidence>
<dbReference type="InterPro" id="IPR005325">
    <property type="entry name" value="DUF308_memb"/>
</dbReference>
<feature type="transmembrane region" description="Helical" evidence="1">
    <location>
        <begin position="30"/>
        <end position="49"/>
    </location>
</feature>
<dbReference type="GO" id="GO:0005886">
    <property type="term" value="C:plasma membrane"/>
    <property type="evidence" value="ECO:0007669"/>
    <property type="project" value="TreeGrafter"/>
</dbReference>
<evidence type="ECO:0000313" key="2">
    <source>
        <dbReference type="EMBL" id="SBN37804.1"/>
    </source>
</evidence>
<dbReference type="EMBL" id="LT576035">
    <property type="protein sequence ID" value="SBN37804.1"/>
    <property type="molecule type" value="Genomic_DNA"/>
</dbReference>
<dbReference type="RefSeq" id="WP_044636434.1">
    <property type="nucleotide sequence ID" value="NZ_CCYN01000040.1"/>
</dbReference>
<dbReference type="PANTHER" id="PTHR34989:SF1">
    <property type="entry name" value="PROTEIN HDED"/>
    <property type="match status" value="1"/>
</dbReference>
<feature type="transmembrane region" description="Helical" evidence="1">
    <location>
        <begin position="84"/>
        <end position="103"/>
    </location>
</feature>
<dbReference type="InterPro" id="IPR052712">
    <property type="entry name" value="Acid_resist_chaperone_HdeD"/>
</dbReference>
<sequence>MTDQSHLSGWDVFRLNAPDLTRRAITTVRASFALLGVLALGLGIALLAWPGKTIIALAVILGAYLLVEGVIRIVMALVTPLIHVGSRLLSILFGVLFILGGVVMMRNPGLSGETLLVVVAIIIGVAWIMEGVLALLESGSAQSRGWAIAFGIISLLAGIIVLVTPAWSAVMLMVFTGASMVVMGIVSLVRAFTFGREVLRAQH</sequence>
<feature type="transmembrane region" description="Helical" evidence="1">
    <location>
        <begin position="55"/>
        <end position="77"/>
    </location>
</feature>
<keyword evidence="1" id="KW-0812">Transmembrane</keyword>
<name>A0A2C7Z5D5_9ACTN</name>
<keyword evidence="1" id="KW-0472">Membrane</keyword>
<reference evidence="2" key="1">
    <citation type="submission" date="2016-05" db="EMBL/GenBank/DDBJ databases">
        <authorList>
            <person name="Lavstsen T."/>
            <person name="Jespersen J.S."/>
        </authorList>
    </citation>
    <scope>NUCLEOTIDE SEQUENCE</scope>
    <source>
        <strain evidence="2">PFRJS10</strain>
    </source>
</reference>
<accession>A0A2C7Z5D5</accession>
<keyword evidence="1" id="KW-1133">Transmembrane helix</keyword>
<dbReference type="Pfam" id="PF03729">
    <property type="entry name" value="DUF308"/>
    <property type="match status" value="2"/>
</dbReference>
<feature type="transmembrane region" description="Helical" evidence="1">
    <location>
        <begin position="115"/>
        <end position="136"/>
    </location>
</feature>